<keyword evidence="2" id="KW-0255">Endonuclease</keyword>
<proteinExistence type="predicted"/>
<dbReference type="RefSeq" id="WP_349586155.1">
    <property type="nucleotide sequence ID" value="NZ_JBEFLD010000004.1"/>
</dbReference>
<gene>
    <name evidence="2" type="ORF">ABNW52_07995</name>
</gene>
<dbReference type="Gene3D" id="3.60.10.10">
    <property type="entry name" value="Endonuclease/exonuclease/phosphatase"/>
    <property type="match status" value="1"/>
</dbReference>
<evidence type="ECO:0000313" key="2">
    <source>
        <dbReference type="EMBL" id="MEQ6290554.1"/>
    </source>
</evidence>
<accession>A0ABV1M2U8</accession>
<dbReference type="EMBL" id="JBEFLD010000004">
    <property type="protein sequence ID" value="MEQ6290554.1"/>
    <property type="molecule type" value="Genomic_DNA"/>
</dbReference>
<keyword evidence="2" id="KW-0540">Nuclease</keyword>
<name>A0ABV1M2U8_9NEIS</name>
<dbReference type="InterPro" id="IPR036691">
    <property type="entry name" value="Endo/exonu/phosph_ase_sf"/>
</dbReference>
<reference evidence="2" key="1">
    <citation type="submission" date="2024-06" db="EMBL/GenBank/DDBJ databases">
        <title>Genome sequence of Vogesella sp. MAHUQ-64.</title>
        <authorList>
            <person name="Huq M.A."/>
        </authorList>
    </citation>
    <scope>NUCLEOTIDE SEQUENCE</scope>
    <source>
        <strain evidence="2">MAHUQ-64</strain>
    </source>
</reference>
<organism evidence="2 3">
    <name type="scientific">Vogesella oryzagri</name>
    <dbReference type="NCBI Taxonomy" id="3160864"/>
    <lineage>
        <taxon>Bacteria</taxon>
        <taxon>Pseudomonadati</taxon>
        <taxon>Pseudomonadota</taxon>
        <taxon>Betaproteobacteria</taxon>
        <taxon>Neisseriales</taxon>
        <taxon>Chromobacteriaceae</taxon>
        <taxon>Vogesella</taxon>
    </lineage>
</organism>
<keyword evidence="2" id="KW-0378">Hydrolase</keyword>
<dbReference type="PANTHER" id="PTHR42834">
    <property type="entry name" value="ENDONUCLEASE/EXONUCLEASE/PHOSPHATASE FAMILY PROTEIN (AFU_ORTHOLOGUE AFUA_3G09210)"/>
    <property type="match status" value="1"/>
</dbReference>
<dbReference type="GO" id="GO:0004519">
    <property type="term" value="F:endonuclease activity"/>
    <property type="evidence" value="ECO:0007669"/>
    <property type="project" value="UniProtKB-KW"/>
</dbReference>
<comment type="caution">
    <text evidence="2">The sequence shown here is derived from an EMBL/GenBank/DDBJ whole genome shotgun (WGS) entry which is preliminary data.</text>
</comment>
<dbReference type="SUPFAM" id="SSF56219">
    <property type="entry name" value="DNase I-like"/>
    <property type="match status" value="1"/>
</dbReference>
<keyword evidence="3" id="KW-1185">Reference proteome</keyword>
<evidence type="ECO:0000259" key="1">
    <source>
        <dbReference type="Pfam" id="PF19580"/>
    </source>
</evidence>
<protein>
    <submittedName>
        <fullName evidence="2">Endonuclease/exonuclease/phosphatase family protein</fullName>
    </submittedName>
</protein>
<evidence type="ECO:0000313" key="3">
    <source>
        <dbReference type="Proteomes" id="UP001433638"/>
    </source>
</evidence>
<dbReference type="Proteomes" id="UP001433638">
    <property type="component" value="Unassembled WGS sequence"/>
</dbReference>
<dbReference type="Pfam" id="PF19580">
    <property type="entry name" value="Exo_endo_phos_3"/>
    <property type="match status" value="1"/>
</dbReference>
<dbReference type="PANTHER" id="PTHR42834:SF1">
    <property type="entry name" value="ENDONUCLEASE_EXONUCLEASE_PHOSPHATASE FAMILY PROTEIN (AFU_ORTHOLOGUE AFUA_3G09210)"/>
    <property type="match status" value="1"/>
</dbReference>
<feature type="domain" description="Endonuclease/exonuclease/phosphatase" evidence="1">
    <location>
        <begin position="32"/>
        <end position="294"/>
    </location>
</feature>
<dbReference type="InterPro" id="IPR005135">
    <property type="entry name" value="Endo/exonuclease/phosphatase"/>
</dbReference>
<sequence>MENNLYDKKIGIAWWNTALSPSAAPDRSDEASMQNAALTIEQLLTSNNTGILGLCEISDSDINKLETIFSQKKELSPYKIIRATKHNTHNFNLCICYNEDHFLPYKEEGKYTQFISSMVLSSNVKIGVVVKFMEKLTSHIFSVIVSHWPSRITNGEMHPTREKYGGALLSVVDAMREKNKNENIILMGDYNDDPFASSIFHSLQATSDIDLAKLRPLTYLYNPFWSKLGEYTTHPMKGGKHYSASGSYFYRGGQYTNWHVFDQIMISGSIFHATTISYVENSAEILKPHTLTSKIKSTKEIFDHFPVKIDLLFRKIKYEQQITL</sequence>